<evidence type="ECO:0000313" key="2">
    <source>
        <dbReference type="Proteomes" id="UP000293045"/>
    </source>
</evidence>
<name>A0A4Q9L0Z7_9MICR</name>
<reference evidence="1 2" key="1">
    <citation type="submission" date="2017-12" db="EMBL/GenBank/DDBJ databases">
        <authorList>
            <person name="Pombert J.-F."/>
            <person name="Haag K.L."/>
            <person name="Ebert D."/>
        </authorList>
    </citation>
    <scope>NUCLEOTIDE SEQUENCE [LARGE SCALE GENOMIC DNA]</scope>
    <source>
        <strain evidence="1">IL-BN-2</strain>
    </source>
</reference>
<dbReference type="Proteomes" id="UP000293045">
    <property type="component" value="Unassembled WGS sequence"/>
</dbReference>
<dbReference type="AlphaFoldDB" id="A0A4Q9L0Z7"/>
<proteinExistence type="predicted"/>
<gene>
    <name evidence="1" type="ORF">CWI39_1599p0010</name>
</gene>
<dbReference type="EMBL" id="PIXR01001599">
    <property type="protein sequence ID" value="TBU00716.1"/>
    <property type="molecule type" value="Genomic_DNA"/>
</dbReference>
<comment type="caution">
    <text evidence="1">The sequence shown here is derived from an EMBL/GenBank/DDBJ whole genome shotgun (WGS) entry which is preliminary data.</text>
</comment>
<dbReference type="VEuPathDB" id="MicrosporidiaDB:CWI39_1599p0010"/>
<protein>
    <submittedName>
        <fullName evidence="1">Uncharacterized protein</fullName>
    </submittedName>
</protein>
<evidence type="ECO:0000313" key="1">
    <source>
        <dbReference type="EMBL" id="TBU00716.1"/>
    </source>
</evidence>
<organism evidence="1 2">
    <name type="scientific">Hamiltosporidium magnivora</name>
    <dbReference type="NCBI Taxonomy" id="148818"/>
    <lineage>
        <taxon>Eukaryota</taxon>
        <taxon>Fungi</taxon>
        <taxon>Fungi incertae sedis</taxon>
        <taxon>Microsporidia</taxon>
        <taxon>Dubosqiidae</taxon>
        <taxon>Hamiltosporidium</taxon>
    </lineage>
</organism>
<accession>A0A4Q9L0Z7</accession>
<sequence>MLSWNLELNLKLEIMNNDFKCLSVNSELKYLCTSYFRECFFTQIGSAEIGNKLTSKYIEIIEFVSRKNLINSSN</sequence>